<dbReference type="EMBL" id="BRXY01000082">
    <property type="protein sequence ID" value="GMH63099.1"/>
    <property type="molecule type" value="Genomic_DNA"/>
</dbReference>
<dbReference type="AlphaFoldDB" id="A0A9W7A730"/>
<evidence type="ECO:0000313" key="3">
    <source>
        <dbReference type="Proteomes" id="UP001165085"/>
    </source>
</evidence>
<name>A0A9W7A730_9STRA</name>
<feature type="chain" id="PRO_5040999293" evidence="1">
    <location>
        <begin position="19"/>
        <end position="199"/>
    </location>
</feature>
<evidence type="ECO:0000256" key="1">
    <source>
        <dbReference type="SAM" id="SignalP"/>
    </source>
</evidence>
<protein>
    <submittedName>
        <fullName evidence="2">Uncharacterized protein</fullName>
    </submittedName>
</protein>
<keyword evidence="1" id="KW-0732">Signal</keyword>
<proteinExistence type="predicted"/>
<dbReference type="Proteomes" id="UP001165085">
    <property type="component" value="Unassembled WGS sequence"/>
</dbReference>
<organism evidence="2 3">
    <name type="scientific">Triparma strigata</name>
    <dbReference type="NCBI Taxonomy" id="1606541"/>
    <lineage>
        <taxon>Eukaryota</taxon>
        <taxon>Sar</taxon>
        <taxon>Stramenopiles</taxon>
        <taxon>Ochrophyta</taxon>
        <taxon>Bolidophyceae</taxon>
        <taxon>Parmales</taxon>
        <taxon>Triparmaceae</taxon>
        <taxon>Triparma</taxon>
    </lineage>
</organism>
<feature type="signal peptide" evidence="1">
    <location>
        <begin position="1"/>
        <end position="18"/>
    </location>
</feature>
<reference evidence="3" key="1">
    <citation type="journal article" date="2023" name="Commun. Biol.">
        <title>Genome analysis of Parmales, the sister group of diatoms, reveals the evolutionary specialization of diatoms from phago-mixotrophs to photoautotrophs.</title>
        <authorList>
            <person name="Ban H."/>
            <person name="Sato S."/>
            <person name="Yoshikawa S."/>
            <person name="Yamada K."/>
            <person name="Nakamura Y."/>
            <person name="Ichinomiya M."/>
            <person name="Sato N."/>
            <person name="Blanc-Mathieu R."/>
            <person name="Endo H."/>
            <person name="Kuwata A."/>
            <person name="Ogata H."/>
        </authorList>
    </citation>
    <scope>NUCLEOTIDE SEQUENCE [LARGE SCALE GENOMIC DNA]</scope>
    <source>
        <strain evidence="3">NIES 3701</strain>
    </source>
</reference>
<dbReference type="OrthoDB" id="202789at2759"/>
<comment type="caution">
    <text evidence="2">The sequence shown here is derived from an EMBL/GenBank/DDBJ whole genome shotgun (WGS) entry which is preliminary data.</text>
</comment>
<gene>
    <name evidence="2" type="ORF">TrST_g12377</name>
</gene>
<keyword evidence="3" id="KW-1185">Reference proteome</keyword>
<accession>A0A9W7A730</accession>
<sequence length="199" mass="21855">MNLKSFFVFLALAPVVCAYNPSPRSVTKHANVKTAKSTASSSSDRRSLLLGLATVIAGVSSPWEARAGEMRGDVALTPLNSLAFQYRGSDNPGAPKPLDEPSIDYADFITLLNDGYVKFVEFLAPNGDKAYATIVLASKDDKDKKDAETMRIRIGRGYPTEDPEGWSSPSFVIRTVKEKNVPYKFFVPELTKFQLSQQP</sequence>
<evidence type="ECO:0000313" key="2">
    <source>
        <dbReference type="EMBL" id="GMH63099.1"/>
    </source>
</evidence>